<accession>A0A0K1Q3V4</accession>
<dbReference type="EMBL" id="CP012333">
    <property type="protein sequence ID" value="AKV00409.1"/>
    <property type="molecule type" value="Genomic_DNA"/>
</dbReference>
<proteinExistence type="predicted"/>
<sequence length="179" mass="19807">MIRVLPLSVILALSVGCIRAPEIVMVDRGTALEQQAAGSFGELERKLSRTSIEARPVPLTPKQFAELGIKPLPLQDTSELTDADLVDGLLIQHCIGEGRNGLLVDTHGACIGAADHAEALELIERVNQARVQLWRWMHEQRKDASVDDLRRTWREVHARGVVCGGWMEAEPGKWDSKQC</sequence>
<protein>
    <recommendedName>
        <fullName evidence="3">Lipoprotein</fullName>
    </recommendedName>
</protein>
<evidence type="ECO:0000313" key="1">
    <source>
        <dbReference type="EMBL" id="AKV00409.1"/>
    </source>
</evidence>
<gene>
    <name evidence="1" type="ORF">AKJ09_07072</name>
</gene>
<name>A0A0K1Q3V4_9BACT</name>
<dbReference type="RefSeq" id="WP_205633866.1">
    <property type="nucleotide sequence ID" value="NZ_CP012333.1"/>
</dbReference>
<dbReference type="KEGG" id="llu:AKJ09_07072"/>
<keyword evidence="2" id="KW-1185">Reference proteome</keyword>
<evidence type="ECO:0000313" key="2">
    <source>
        <dbReference type="Proteomes" id="UP000064967"/>
    </source>
</evidence>
<dbReference type="Proteomes" id="UP000064967">
    <property type="component" value="Chromosome"/>
</dbReference>
<dbReference type="STRING" id="1391654.AKJ09_07072"/>
<evidence type="ECO:0008006" key="3">
    <source>
        <dbReference type="Google" id="ProtNLM"/>
    </source>
</evidence>
<organism evidence="1 2">
    <name type="scientific">Labilithrix luteola</name>
    <dbReference type="NCBI Taxonomy" id="1391654"/>
    <lineage>
        <taxon>Bacteria</taxon>
        <taxon>Pseudomonadati</taxon>
        <taxon>Myxococcota</taxon>
        <taxon>Polyangia</taxon>
        <taxon>Polyangiales</taxon>
        <taxon>Labilitrichaceae</taxon>
        <taxon>Labilithrix</taxon>
    </lineage>
</organism>
<reference evidence="1 2" key="1">
    <citation type="submission" date="2015-08" db="EMBL/GenBank/DDBJ databases">
        <authorList>
            <person name="Babu N.S."/>
            <person name="Beckwith C.J."/>
            <person name="Beseler K.G."/>
            <person name="Brison A."/>
            <person name="Carone J.V."/>
            <person name="Caskin T.P."/>
            <person name="Diamond M."/>
            <person name="Durham M.E."/>
            <person name="Foxe J.M."/>
            <person name="Go M."/>
            <person name="Henderson B.A."/>
            <person name="Jones I.B."/>
            <person name="McGettigan J.A."/>
            <person name="Micheletti S.J."/>
            <person name="Nasrallah M.E."/>
            <person name="Ortiz D."/>
            <person name="Piller C.R."/>
            <person name="Privatt S.R."/>
            <person name="Schneider S.L."/>
            <person name="Sharp S."/>
            <person name="Smith T.C."/>
            <person name="Stanton J.D."/>
            <person name="Ullery H.E."/>
            <person name="Wilson R.J."/>
            <person name="Serrano M.G."/>
            <person name="Buck G."/>
            <person name="Lee V."/>
            <person name="Wang Y."/>
            <person name="Carvalho R."/>
            <person name="Voegtly L."/>
            <person name="Shi R."/>
            <person name="Duckworth R."/>
            <person name="Johnson A."/>
            <person name="Loviza R."/>
            <person name="Walstead R."/>
            <person name="Shah Z."/>
            <person name="Kiflezghi M."/>
            <person name="Wade K."/>
            <person name="Ball S.L."/>
            <person name="Bradley K.W."/>
            <person name="Asai D.J."/>
            <person name="Bowman C.A."/>
            <person name="Russell D.A."/>
            <person name="Pope W.H."/>
            <person name="Jacobs-Sera D."/>
            <person name="Hendrix R.W."/>
            <person name="Hatfull G.F."/>
        </authorList>
    </citation>
    <scope>NUCLEOTIDE SEQUENCE [LARGE SCALE GENOMIC DNA]</scope>
    <source>
        <strain evidence="1 2">DSM 27648</strain>
    </source>
</reference>
<dbReference type="AlphaFoldDB" id="A0A0K1Q3V4"/>
<dbReference type="PROSITE" id="PS51257">
    <property type="entry name" value="PROKAR_LIPOPROTEIN"/>
    <property type="match status" value="1"/>
</dbReference>